<keyword evidence="3" id="KW-1185">Reference proteome</keyword>
<comment type="caution">
    <text evidence="2">The sequence shown here is derived from an EMBL/GenBank/DDBJ whole genome shotgun (WGS) entry which is preliminary data.</text>
</comment>
<gene>
    <name evidence="2" type="ORF">CJD36_019710</name>
</gene>
<dbReference type="RefSeq" id="WP_105040919.1">
    <property type="nucleotide sequence ID" value="NZ_PPSL01000006.1"/>
</dbReference>
<feature type="transmembrane region" description="Helical" evidence="1">
    <location>
        <begin position="86"/>
        <end position="108"/>
    </location>
</feature>
<feature type="transmembrane region" description="Helical" evidence="1">
    <location>
        <begin position="120"/>
        <end position="146"/>
    </location>
</feature>
<sequence>MRTKLFNPFIYLAGGKALALGIAGMIMAALLGFFGHSHFNGVLDFHKFRDGLPLYISLAEQAIIFLCTVVPFYVAGRVFSTSQIRLVDVTGTLALARGPMILTAVTGFGLPADIRGLADITAGVIALALVGFVFVIWMVALSYNAFSVSCNIKGSNSVSIFIVCLLIAEISAFYCCSLLYPHS</sequence>
<evidence type="ECO:0000256" key="1">
    <source>
        <dbReference type="SAM" id="Phobius"/>
    </source>
</evidence>
<accession>A0A2S7SRD8</accession>
<evidence type="ECO:0000313" key="2">
    <source>
        <dbReference type="EMBL" id="PQJ09469.1"/>
    </source>
</evidence>
<dbReference type="EMBL" id="PPSL01000006">
    <property type="protein sequence ID" value="PQJ09469.1"/>
    <property type="molecule type" value="Genomic_DNA"/>
</dbReference>
<feature type="transmembrane region" description="Helical" evidence="1">
    <location>
        <begin position="9"/>
        <end position="34"/>
    </location>
</feature>
<keyword evidence="1" id="KW-0472">Membrane</keyword>
<dbReference type="AlphaFoldDB" id="A0A2S7SRD8"/>
<keyword evidence="1" id="KW-1133">Transmembrane helix</keyword>
<proteinExistence type="predicted"/>
<keyword evidence="1" id="KW-0812">Transmembrane</keyword>
<feature type="transmembrane region" description="Helical" evidence="1">
    <location>
        <begin position="158"/>
        <end position="180"/>
    </location>
</feature>
<dbReference type="OrthoDB" id="998157at2"/>
<organism evidence="2 3">
    <name type="scientific">Flavipsychrobacter stenotrophus</name>
    <dbReference type="NCBI Taxonomy" id="2077091"/>
    <lineage>
        <taxon>Bacteria</taxon>
        <taxon>Pseudomonadati</taxon>
        <taxon>Bacteroidota</taxon>
        <taxon>Chitinophagia</taxon>
        <taxon>Chitinophagales</taxon>
        <taxon>Chitinophagaceae</taxon>
        <taxon>Flavipsychrobacter</taxon>
    </lineage>
</organism>
<dbReference type="Proteomes" id="UP000239872">
    <property type="component" value="Unassembled WGS sequence"/>
</dbReference>
<evidence type="ECO:0000313" key="3">
    <source>
        <dbReference type="Proteomes" id="UP000239872"/>
    </source>
</evidence>
<feature type="transmembrane region" description="Helical" evidence="1">
    <location>
        <begin position="54"/>
        <end position="74"/>
    </location>
</feature>
<protein>
    <recommendedName>
        <fullName evidence="4">Yip1 domain-containing protein</fullName>
    </recommendedName>
</protein>
<evidence type="ECO:0008006" key="4">
    <source>
        <dbReference type="Google" id="ProtNLM"/>
    </source>
</evidence>
<reference evidence="2 3" key="1">
    <citation type="submission" date="2018-01" db="EMBL/GenBank/DDBJ databases">
        <title>A novel member of the phylum Bacteroidetes isolated from glacier ice.</title>
        <authorList>
            <person name="Liu Q."/>
            <person name="Xin Y.-H."/>
        </authorList>
    </citation>
    <scope>NUCLEOTIDE SEQUENCE [LARGE SCALE GENOMIC DNA]</scope>
    <source>
        <strain evidence="2 3">RB1R16</strain>
    </source>
</reference>
<name>A0A2S7SRD8_9BACT</name>